<feature type="transmembrane region" description="Helical" evidence="6">
    <location>
        <begin position="56"/>
        <end position="76"/>
    </location>
</feature>
<dbReference type="AlphaFoldDB" id="A4TVD6"/>
<feature type="transmembrane region" description="Helical" evidence="6">
    <location>
        <begin position="88"/>
        <end position="111"/>
    </location>
</feature>
<evidence type="ECO:0000256" key="2">
    <source>
        <dbReference type="ARBA" id="ARBA00022475"/>
    </source>
</evidence>
<organism evidence="7">
    <name type="scientific">Magnetospirillum gryphiswaldense</name>
    <dbReference type="NCBI Taxonomy" id="55518"/>
    <lineage>
        <taxon>Bacteria</taxon>
        <taxon>Pseudomonadati</taxon>
        <taxon>Pseudomonadota</taxon>
        <taxon>Alphaproteobacteria</taxon>
        <taxon>Rhodospirillales</taxon>
        <taxon>Rhodospirillaceae</taxon>
        <taxon>Magnetospirillum</taxon>
    </lineage>
</organism>
<accession>A4TVD6</accession>
<protein>
    <submittedName>
        <fullName evidence="7">LrgA</fullName>
    </submittedName>
</protein>
<feature type="transmembrane region" description="Helical" evidence="6">
    <location>
        <begin position="26"/>
        <end position="44"/>
    </location>
</feature>
<dbReference type="RefSeq" id="WP_024079692.1">
    <property type="nucleotide sequence ID" value="NZ_CP027527.1"/>
</dbReference>
<name>A4TVD6_9PROT</name>
<dbReference type="Pfam" id="PF03788">
    <property type="entry name" value="LrgA"/>
    <property type="match status" value="1"/>
</dbReference>
<dbReference type="GO" id="GO:0005886">
    <property type="term" value="C:plasma membrane"/>
    <property type="evidence" value="ECO:0007669"/>
    <property type="project" value="UniProtKB-SubCell"/>
</dbReference>
<keyword evidence="5 6" id="KW-0472">Membrane</keyword>
<sequence>MSILGSITVLLACQLAGETIAKLFSLPVPGPVIGMAILFVGLLIRRGLPAELDKSAAFLLSHMSLLFIPAGTGVVVHAKLIAAEWLPISTALLLGTAITIAVTGLTMAALLKLRGRAKP</sequence>
<proteinExistence type="predicted"/>
<dbReference type="InterPro" id="IPR005538">
    <property type="entry name" value="LrgA/CidA"/>
</dbReference>
<evidence type="ECO:0000256" key="3">
    <source>
        <dbReference type="ARBA" id="ARBA00022692"/>
    </source>
</evidence>
<comment type="subcellular location">
    <subcellularLocation>
        <location evidence="1">Cell membrane</location>
        <topology evidence="1">Multi-pass membrane protein</topology>
    </subcellularLocation>
</comment>
<evidence type="ECO:0000256" key="4">
    <source>
        <dbReference type="ARBA" id="ARBA00022989"/>
    </source>
</evidence>
<dbReference type="EMBL" id="CU459003">
    <property type="protein sequence ID" value="CAM74593.1"/>
    <property type="molecule type" value="Genomic_DNA"/>
</dbReference>
<evidence type="ECO:0000313" key="7">
    <source>
        <dbReference type="EMBL" id="CAM74593.1"/>
    </source>
</evidence>
<evidence type="ECO:0000256" key="5">
    <source>
        <dbReference type="ARBA" id="ARBA00023136"/>
    </source>
</evidence>
<evidence type="ECO:0000256" key="1">
    <source>
        <dbReference type="ARBA" id="ARBA00004651"/>
    </source>
</evidence>
<dbReference type="PANTHER" id="PTHR33931">
    <property type="entry name" value="HOLIN-LIKE PROTEIN CIDA-RELATED"/>
    <property type="match status" value="1"/>
</dbReference>
<gene>
    <name evidence="7" type="ORF">MGR_0929</name>
</gene>
<dbReference type="PANTHER" id="PTHR33931:SF2">
    <property type="entry name" value="HOLIN-LIKE PROTEIN CIDA"/>
    <property type="match status" value="1"/>
</dbReference>
<evidence type="ECO:0000256" key="6">
    <source>
        <dbReference type="SAM" id="Phobius"/>
    </source>
</evidence>
<keyword evidence="4 6" id="KW-1133">Transmembrane helix</keyword>
<keyword evidence="3 6" id="KW-0812">Transmembrane</keyword>
<keyword evidence="2" id="KW-1003">Cell membrane</keyword>
<reference evidence="7" key="1">
    <citation type="journal article" date="2007" name="J. Bacteriol.">
        <title>Comparative genome analysis of four magnetotactic bacteria reveals a complex set of group-specific genes implicated in magnetosome biomineralization and function.</title>
        <authorList>
            <person name="Richter M."/>
            <person name="Kube M."/>
            <person name="Bazylinski D.A."/>
            <person name="Lombardot T."/>
            <person name="Gloeckner F.O."/>
            <person name="Reinhardt R."/>
            <person name="Schueler D."/>
        </authorList>
    </citation>
    <scope>NUCLEOTIDE SEQUENCE</scope>
    <source>
        <strain evidence="7">MSR-1</strain>
    </source>
</reference>